<keyword evidence="3" id="KW-1185">Reference proteome</keyword>
<accession>A0AAV2L884</accession>
<evidence type="ECO:0000313" key="3">
    <source>
        <dbReference type="Proteomes" id="UP001497482"/>
    </source>
</evidence>
<feature type="compositionally biased region" description="Basic and acidic residues" evidence="1">
    <location>
        <begin position="37"/>
        <end position="49"/>
    </location>
</feature>
<gene>
    <name evidence="2" type="ORF">KC01_LOCUS25880</name>
</gene>
<feature type="region of interest" description="Disordered" evidence="1">
    <location>
        <begin position="76"/>
        <end position="160"/>
    </location>
</feature>
<sequence>MGRRVGQNKSPVTTNHITHSAVTPHPQSDASLGLYSHKHDGSRGKARGGETVELTAVKLGSPRGCITNATSLSIGLQHQASSTRPPAPGLQHQASSTRPPAPGLQHQASSTRPPAPGLQHQASSTQPPASSPRSPAPGLQPPAPGLQHQASRRNPQESRR</sequence>
<dbReference type="EMBL" id="OZ035843">
    <property type="protein sequence ID" value="CAL1597370.1"/>
    <property type="molecule type" value="Genomic_DNA"/>
</dbReference>
<feature type="compositionally biased region" description="Polar residues" evidence="1">
    <location>
        <begin position="7"/>
        <end position="30"/>
    </location>
</feature>
<dbReference type="PANTHER" id="PTHR36497:SF1">
    <property type="entry name" value="PROTEIN CBG17883"/>
    <property type="match status" value="1"/>
</dbReference>
<proteinExistence type="predicted"/>
<dbReference type="Proteomes" id="UP001497482">
    <property type="component" value="Chromosome 21"/>
</dbReference>
<feature type="region of interest" description="Disordered" evidence="1">
    <location>
        <begin position="1"/>
        <end position="49"/>
    </location>
</feature>
<dbReference type="AlphaFoldDB" id="A0AAV2L884"/>
<reference evidence="2 3" key="1">
    <citation type="submission" date="2024-04" db="EMBL/GenBank/DDBJ databases">
        <authorList>
            <person name="Waldvogel A.-M."/>
            <person name="Schoenle A."/>
        </authorList>
    </citation>
    <scope>NUCLEOTIDE SEQUENCE [LARGE SCALE GENOMIC DNA]</scope>
</reference>
<organism evidence="2 3">
    <name type="scientific">Knipowitschia caucasica</name>
    <name type="common">Caucasian dwarf goby</name>
    <name type="synonym">Pomatoschistus caucasicus</name>
    <dbReference type="NCBI Taxonomy" id="637954"/>
    <lineage>
        <taxon>Eukaryota</taxon>
        <taxon>Metazoa</taxon>
        <taxon>Chordata</taxon>
        <taxon>Craniata</taxon>
        <taxon>Vertebrata</taxon>
        <taxon>Euteleostomi</taxon>
        <taxon>Actinopterygii</taxon>
        <taxon>Neopterygii</taxon>
        <taxon>Teleostei</taxon>
        <taxon>Neoteleostei</taxon>
        <taxon>Acanthomorphata</taxon>
        <taxon>Gobiaria</taxon>
        <taxon>Gobiiformes</taxon>
        <taxon>Gobioidei</taxon>
        <taxon>Gobiidae</taxon>
        <taxon>Gobiinae</taxon>
        <taxon>Knipowitschia</taxon>
    </lineage>
</organism>
<name>A0AAV2L884_KNICA</name>
<dbReference type="PANTHER" id="PTHR36497">
    <property type="entry name" value="PROTEIN CBG17883"/>
    <property type="match status" value="1"/>
</dbReference>
<feature type="compositionally biased region" description="Low complexity" evidence="1">
    <location>
        <begin position="119"/>
        <end position="133"/>
    </location>
</feature>
<evidence type="ECO:0000313" key="2">
    <source>
        <dbReference type="EMBL" id="CAL1597370.1"/>
    </source>
</evidence>
<feature type="compositionally biased region" description="Pro residues" evidence="1">
    <location>
        <begin position="134"/>
        <end position="144"/>
    </location>
</feature>
<evidence type="ECO:0000256" key="1">
    <source>
        <dbReference type="SAM" id="MobiDB-lite"/>
    </source>
</evidence>
<protein>
    <submittedName>
        <fullName evidence="2">Uncharacterized protein</fullName>
    </submittedName>
</protein>